<reference evidence="2 3" key="1">
    <citation type="submission" date="2018-08" db="EMBL/GenBank/DDBJ databases">
        <title>Sequencing the genomes of 1000 actinobacteria strains.</title>
        <authorList>
            <person name="Klenk H.-P."/>
        </authorList>
    </citation>
    <scope>NUCLEOTIDE SEQUENCE [LARGE SCALE GENOMIC DNA]</scope>
    <source>
        <strain evidence="2 3">DSM 43927</strain>
    </source>
</reference>
<organism evidence="2 3">
    <name type="scientific">Thermomonospora umbrina</name>
    <dbReference type="NCBI Taxonomy" id="111806"/>
    <lineage>
        <taxon>Bacteria</taxon>
        <taxon>Bacillati</taxon>
        <taxon>Actinomycetota</taxon>
        <taxon>Actinomycetes</taxon>
        <taxon>Streptosporangiales</taxon>
        <taxon>Thermomonosporaceae</taxon>
        <taxon>Thermomonospora</taxon>
    </lineage>
</organism>
<accession>A0A3D9SL56</accession>
<name>A0A3D9SL56_9ACTN</name>
<dbReference type="OrthoDB" id="3483012at2"/>
<dbReference type="RefSeq" id="WP_116022276.1">
    <property type="nucleotide sequence ID" value="NZ_QTTT01000001.1"/>
</dbReference>
<gene>
    <name evidence="2" type="ORF">DFJ69_2106</name>
</gene>
<feature type="chain" id="PRO_5017730948" evidence="1">
    <location>
        <begin position="30"/>
        <end position="133"/>
    </location>
</feature>
<keyword evidence="1" id="KW-0732">Signal</keyword>
<evidence type="ECO:0000313" key="3">
    <source>
        <dbReference type="Proteomes" id="UP000256661"/>
    </source>
</evidence>
<dbReference type="Proteomes" id="UP000256661">
    <property type="component" value="Unassembled WGS sequence"/>
</dbReference>
<sequence length="133" mass="12891">MPSAKITAAVAGAALASGALIASAAPALAAIGGAHTPGARAAAVVNADGTVARSTGVTAVRKLATGQYCVQLDPDIDAAKAVPVATKRWGSPWSSTVFVTPNASACGDAARHVFIGSGTPSGAADLGFHLIVD</sequence>
<proteinExistence type="predicted"/>
<protein>
    <submittedName>
        <fullName evidence="2">Uncharacterized protein</fullName>
    </submittedName>
</protein>
<dbReference type="EMBL" id="QTTT01000001">
    <property type="protein sequence ID" value="REE96662.1"/>
    <property type="molecule type" value="Genomic_DNA"/>
</dbReference>
<evidence type="ECO:0000313" key="2">
    <source>
        <dbReference type="EMBL" id="REE96662.1"/>
    </source>
</evidence>
<comment type="caution">
    <text evidence="2">The sequence shown here is derived from an EMBL/GenBank/DDBJ whole genome shotgun (WGS) entry which is preliminary data.</text>
</comment>
<dbReference type="AlphaFoldDB" id="A0A3D9SL56"/>
<evidence type="ECO:0000256" key="1">
    <source>
        <dbReference type="SAM" id="SignalP"/>
    </source>
</evidence>
<keyword evidence="3" id="KW-1185">Reference proteome</keyword>
<feature type="signal peptide" evidence="1">
    <location>
        <begin position="1"/>
        <end position="29"/>
    </location>
</feature>